<name>A0A1S5YCZ7_9VIRU</name>
<evidence type="ECO:0000313" key="1">
    <source>
        <dbReference type="EMBL" id="AQQ79949.1"/>
    </source>
</evidence>
<proteinExistence type="predicted"/>
<accession>A0A1S5YCZ7</accession>
<dbReference type="EMBL" id="KY009685">
    <property type="protein sequence ID" value="AQQ79949.1"/>
    <property type="molecule type" value="Genomic_DNA"/>
</dbReference>
<evidence type="ECO:0000313" key="2">
    <source>
        <dbReference type="Proteomes" id="UP000203066"/>
    </source>
</evidence>
<protein>
    <submittedName>
        <fullName evidence="1">Uncharacterized protein</fullName>
    </submittedName>
</protein>
<dbReference type="KEGG" id="vg:31050506"/>
<dbReference type="RefSeq" id="YP_009345633.1">
    <property type="nucleotide sequence ID" value="NC_033778.1"/>
</dbReference>
<sequence length="222" mass="26088">MNYYDGDLSINEAKSLCKLLDINVKKNPPGKSSELSNAFSSSDATNNLQNNNKYQNLLDEFLNLVDINSEPISKYNIEPTAHLKINLFKNEFKTDIMSSPFLRQYNYKAIDKFQRRVLDKNKKKANHKVERIAKVTNLFNKIYDFVQDKEYYDKTIEYSDKLKKKLIYIDKNLHYQENSSRTVDIASYEEALINIDLNNMKKNLPDELQTESLYLIIMKKND</sequence>
<dbReference type="GeneID" id="31050506"/>
<dbReference type="Proteomes" id="UP000203066">
    <property type="component" value="Segment"/>
</dbReference>
<organism evidence="1 2">
    <name type="scientific">Leptopilina boulardi filamentous virus</name>
    <dbReference type="NCBI Taxonomy" id="552509"/>
    <lineage>
        <taxon>Viruses</taxon>
        <taxon>Viruses incertae sedis</taxon>
        <taxon>Naldaviricetes</taxon>
        <taxon>Lefavirales</taxon>
        <taxon>Filamentoviridae</taxon>
        <taxon>Alphafilamentovirus</taxon>
        <taxon>Alphafilamentovirus leboulardi</taxon>
    </lineage>
</organism>
<gene>
    <name evidence="1" type="ORF">LbFV_ORF29</name>
</gene>
<reference evidence="1 2" key="1">
    <citation type="journal article" date="2016" name="Genome Biol. Evol.">
        <title>Genome Sequencing of the Behavior Manipulating Virus LbFV Reveals a Possible New Virus Family.</title>
        <authorList>
            <person name="Lepetit D."/>
            <person name="Gillet B."/>
            <person name="Hughes S."/>
            <person name="Kraaijeveld K."/>
            <person name="Varaldi J."/>
        </authorList>
    </citation>
    <scope>NUCLEOTIDE SEQUENCE [LARGE SCALE GENOMIC DNA]</scope>
    <source>
        <strain evidence="1">Valence Gotheron</strain>
    </source>
</reference>
<keyword evidence="2" id="KW-1185">Reference proteome</keyword>